<reference evidence="8 9" key="1">
    <citation type="submission" date="2021-01" db="EMBL/GenBank/DDBJ databases">
        <title>Chryseolinea sp. Jin1 Genome sequencing and assembly.</title>
        <authorList>
            <person name="Kim I."/>
        </authorList>
    </citation>
    <scope>NUCLEOTIDE SEQUENCE [LARGE SCALE GENOMIC DNA]</scope>
    <source>
        <strain evidence="8 9">Jin1</strain>
    </source>
</reference>
<evidence type="ECO:0000256" key="6">
    <source>
        <dbReference type="ARBA" id="ARBA00023012"/>
    </source>
</evidence>
<dbReference type="EMBL" id="JAERRB010000020">
    <property type="protein sequence ID" value="MBL0745820.1"/>
    <property type="molecule type" value="Genomic_DNA"/>
</dbReference>
<dbReference type="EC" id="2.7.13.3" evidence="2"/>
<dbReference type="Gene3D" id="3.30.450.20">
    <property type="entry name" value="PAS domain"/>
    <property type="match status" value="1"/>
</dbReference>
<dbReference type="InterPro" id="IPR036890">
    <property type="entry name" value="HATPase_C_sf"/>
</dbReference>
<dbReference type="InterPro" id="IPR000014">
    <property type="entry name" value="PAS"/>
</dbReference>
<sequence>MFIIMHEMTYTFANLVANKVDAMLAYWDRDLVCRYANDAYLTWFGVTKELMVNKMTLPDLLGEALFEKNLPYILGALRGADQMFEREIPLPNKKGTRHSLAKYFPHVVSGEVLGIIIHVADVSLLKELETQILLSKETIEKQALELEIKNGELLKVNDELQATIMELRASNEYLDRSYRVIDDQANQLRDALEVERDLAKLKNTFVSVVSHEFRTPVFAISLIADVLSRNIDRLDSNQISEKIASIKMNLACLDRLIDDVLYLGKVDANKVSFKPVPIPFGTIKNQVNDVFQVLGQKHTLQITSSGPDDQSIFMDKDLSKIIIDNLVGNALKYSPENSIIQVDITLSNSRLMLKITDQGIGIPEADLPDLFQTFFRAKNVGSIKGSGLGLYIVKDAVGRLKGEIHVSSEEGKGSVFTVILPV</sequence>
<organism evidence="8 9">
    <name type="scientific">Chryseolinea lacunae</name>
    <dbReference type="NCBI Taxonomy" id="2801331"/>
    <lineage>
        <taxon>Bacteria</taxon>
        <taxon>Pseudomonadati</taxon>
        <taxon>Bacteroidota</taxon>
        <taxon>Cytophagia</taxon>
        <taxon>Cytophagales</taxon>
        <taxon>Fulvivirgaceae</taxon>
        <taxon>Chryseolinea</taxon>
    </lineage>
</organism>
<evidence type="ECO:0000313" key="9">
    <source>
        <dbReference type="Proteomes" id="UP000613030"/>
    </source>
</evidence>
<dbReference type="SUPFAM" id="SSF55874">
    <property type="entry name" value="ATPase domain of HSP90 chaperone/DNA topoisomerase II/histidine kinase"/>
    <property type="match status" value="1"/>
</dbReference>
<dbReference type="Gene3D" id="3.30.565.10">
    <property type="entry name" value="Histidine kinase-like ATPase, C-terminal domain"/>
    <property type="match status" value="1"/>
</dbReference>
<evidence type="ECO:0000313" key="8">
    <source>
        <dbReference type="EMBL" id="MBL0745820.1"/>
    </source>
</evidence>
<accession>A0ABS1L2M6</accession>
<dbReference type="GO" id="GO:0016301">
    <property type="term" value="F:kinase activity"/>
    <property type="evidence" value="ECO:0007669"/>
    <property type="project" value="UniProtKB-KW"/>
</dbReference>
<keyword evidence="4" id="KW-0808">Transferase</keyword>
<comment type="caution">
    <text evidence="8">The sequence shown here is derived from an EMBL/GenBank/DDBJ whole genome shotgun (WGS) entry which is preliminary data.</text>
</comment>
<evidence type="ECO:0000256" key="1">
    <source>
        <dbReference type="ARBA" id="ARBA00000085"/>
    </source>
</evidence>
<dbReference type="InterPro" id="IPR003594">
    <property type="entry name" value="HATPase_dom"/>
</dbReference>
<keyword evidence="5 8" id="KW-0418">Kinase</keyword>
<dbReference type="InterPro" id="IPR013656">
    <property type="entry name" value="PAS_4"/>
</dbReference>
<dbReference type="Pfam" id="PF00512">
    <property type="entry name" value="HisKA"/>
    <property type="match status" value="1"/>
</dbReference>
<dbReference type="SUPFAM" id="SSF55785">
    <property type="entry name" value="PYP-like sensor domain (PAS domain)"/>
    <property type="match status" value="1"/>
</dbReference>
<evidence type="ECO:0000256" key="5">
    <source>
        <dbReference type="ARBA" id="ARBA00022777"/>
    </source>
</evidence>
<evidence type="ECO:0000256" key="2">
    <source>
        <dbReference type="ARBA" id="ARBA00012438"/>
    </source>
</evidence>
<dbReference type="SMART" id="SM00388">
    <property type="entry name" value="HisKA"/>
    <property type="match status" value="1"/>
</dbReference>
<dbReference type="Pfam" id="PF08448">
    <property type="entry name" value="PAS_4"/>
    <property type="match status" value="1"/>
</dbReference>
<dbReference type="PROSITE" id="PS50109">
    <property type="entry name" value="HIS_KIN"/>
    <property type="match status" value="1"/>
</dbReference>
<dbReference type="InterPro" id="IPR003661">
    <property type="entry name" value="HisK_dim/P_dom"/>
</dbReference>
<dbReference type="CDD" id="cd00075">
    <property type="entry name" value="HATPase"/>
    <property type="match status" value="1"/>
</dbReference>
<dbReference type="PRINTS" id="PR00344">
    <property type="entry name" value="BCTRLSENSOR"/>
</dbReference>
<dbReference type="PANTHER" id="PTHR43711">
    <property type="entry name" value="TWO-COMPONENT HISTIDINE KINASE"/>
    <property type="match status" value="1"/>
</dbReference>
<dbReference type="InterPro" id="IPR050736">
    <property type="entry name" value="Sensor_HK_Regulatory"/>
</dbReference>
<dbReference type="CDD" id="cd00082">
    <property type="entry name" value="HisKA"/>
    <property type="match status" value="1"/>
</dbReference>
<dbReference type="InterPro" id="IPR035965">
    <property type="entry name" value="PAS-like_dom_sf"/>
</dbReference>
<evidence type="ECO:0000256" key="4">
    <source>
        <dbReference type="ARBA" id="ARBA00022679"/>
    </source>
</evidence>
<dbReference type="SMART" id="SM00387">
    <property type="entry name" value="HATPase_c"/>
    <property type="match status" value="1"/>
</dbReference>
<keyword evidence="6" id="KW-0902">Two-component regulatory system</keyword>
<dbReference type="InterPro" id="IPR005467">
    <property type="entry name" value="His_kinase_dom"/>
</dbReference>
<keyword evidence="3" id="KW-0597">Phosphoprotein</keyword>
<dbReference type="NCBIfam" id="TIGR00229">
    <property type="entry name" value="sensory_box"/>
    <property type="match status" value="1"/>
</dbReference>
<evidence type="ECO:0000256" key="3">
    <source>
        <dbReference type="ARBA" id="ARBA00022553"/>
    </source>
</evidence>
<dbReference type="Proteomes" id="UP000613030">
    <property type="component" value="Unassembled WGS sequence"/>
</dbReference>
<keyword evidence="9" id="KW-1185">Reference proteome</keyword>
<gene>
    <name evidence="8" type="ORF">JI741_31590</name>
</gene>
<comment type="catalytic activity">
    <reaction evidence="1">
        <text>ATP + protein L-histidine = ADP + protein N-phospho-L-histidine.</text>
        <dbReference type="EC" id="2.7.13.3"/>
    </reaction>
</comment>
<dbReference type="PANTHER" id="PTHR43711:SF26">
    <property type="entry name" value="SENSOR HISTIDINE KINASE RCSC"/>
    <property type="match status" value="1"/>
</dbReference>
<proteinExistence type="predicted"/>
<name>A0ABS1L2M6_9BACT</name>
<dbReference type="SUPFAM" id="SSF47384">
    <property type="entry name" value="Homodimeric domain of signal transducing histidine kinase"/>
    <property type="match status" value="1"/>
</dbReference>
<protein>
    <recommendedName>
        <fullName evidence="2">histidine kinase</fullName>
        <ecNumber evidence="2">2.7.13.3</ecNumber>
    </recommendedName>
</protein>
<dbReference type="InterPro" id="IPR036097">
    <property type="entry name" value="HisK_dim/P_sf"/>
</dbReference>
<dbReference type="InterPro" id="IPR004358">
    <property type="entry name" value="Sig_transdc_His_kin-like_C"/>
</dbReference>
<evidence type="ECO:0000259" key="7">
    <source>
        <dbReference type="PROSITE" id="PS50109"/>
    </source>
</evidence>
<dbReference type="RefSeq" id="WP_202016463.1">
    <property type="nucleotide sequence ID" value="NZ_JAERRB010000020.1"/>
</dbReference>
<feature type="domain" description="Histidine kinase" evidence="7">
    <location>
        <begin position="208"/>
        <end position="422"/>
    </location>
</feature>
<dbReference type="Pfam" id="PF02518">
    <property type="entry name" value="HATPase_c"/>
    <property type="match status" value="1"/>
</dbReference>
<dbReference type="Gene3D" id="1.10.287.130">
    <property type="match status" value="1"/>
</dbReference>